<keyword evidence="10" id="KW-1006">Bacterial flagellum protein export</keyword>
<keyword evidence="6" id="KW-0145">Chemotaxis</keyword>
<reference evidence="12 13" key="1">
    <citation type="submission" date="2018-06" db="EMBL/GenBank/DDBJ databases">
        <authorList>
            <consortium name="Pathogen Informatics"/>
            <person name="Doyle S."/>
        </authorList>
    </citation>
    <scope>NUCLEOTIDE SEQUENCE [LARGE SCALE GENOMIC DNA]</scope>
    <source>
        <strain evidence="12 13">NCTC12475</strain>
    </source>
</reference>
<proteinExistence type="inferred from homology"/>
<keyword evidence="8" id="KW-0653">Protein transport</keyword>
<evidence type="ECO:0000256" key="8">
    <source>
        <dbReference type="ARBA" id="ARBA00022927"/>
    </source>
</evidence>
<dbReference type="GO" id="GO:0005886">
    <property type="term" value="C:plasma membrane"/>
    <property type="evidence" value="ECO:0007669"/>
    <property type="project" value="UniProtKB-SubCell"/>
</dbReference>
<keyword evidence="11" id="KW-0175">Coiled coil</keyword>
<dbReference type="Pfam" id="PF02050">
    <property type="entry name" value="FliJ"/>
    <property type="match status" value="1"/>
</dbReference>
<dbReference type="InterPro" id="IPR053716">
    <property type="entry name" value="Flag_assembly_chemotaxis_eff"/>
</dbReference>
<comment type="similarity">
    <text evidence="2">Belongs to the FliJ family.</text>
</comment>
<dbReference type="GO" id="GO:0044781">
    <property type="term" value="P:bacterial-type flagellum organization"/>
    <property type="evidence" value="ECO:0007669"/>
    <property type="project" value="UniProtKB-KW"/>
</dbReference>
<dbReference type="AlphaFoldDB" id="A0A381DK24"/>
<keyword evidence="13" id="KW-1185">Reference proteome</keyword>
<name>A0A381DK24_9BACT</name>
<comment type="subcellular location">
    <subcellularLocation>
        <location evidence="1">Cell membrane</location>
        <topology evidence="1">Peripheral membrane protein</topology>
        <orientation evidence="1">Cytoplasmic side</orientation>
    </subcellularLocation>
</comment>
<dbReference type="InterPro" id="IPR012823">
    <property type="entry name" value="Flagell_FliJ"/>
</dbReference>
<evidence type="ECO:0000313" key="12">
    <source>
        <dbReference type="EMBL" id="SUX11052.1"/>
    </source>
</evidence>
<evidence type="ECO:0000256" key="11">
    <source>
        <dbReference type="SAM" id="Coils"/>
    </source>
</evidence>
<feature type="coiled-coil region" evidence="11">
    <location>
        <begin position="17"/>
        <end position="86"/>
    </location>
</feature>
<dbReference type="RefSeq" id="WP_089181830.1">
    <property type="nucleotide sequence ID" value="NZ_CP043427.1"/>
</dbReference>
<dbReference type="OrthoDB" id="5363348at2"/>
<evidence type="ECO:0000256" key="9">
    <source>
        <dbReference type="ARBA" id="ARBA00023136"/>
    </source>
</evidence>
<evidence type="ECO:0000256" key="2">
    <source>
        <dbReference type="ARBA" id="ARBA00010004"/>
    </source>
</evidence>
<keyword evidence="7" id="KW-1005">Bacterial flagellum biogenesis</keyword>
<keyword evidence="5" id="KW-1003">Cell membrane</keyword>
<dbReference type="EMBL" id="UFVD01000001">
    <property type="protein sequence ID" value="SUX11052.1"/>
    <property type="molecule type" value="Genomic_DNA"/>
</dbReference>
<dbReference type="STRING" id="32024.GCA_000788295_01700"/>
<evidence type="ECO:0000256" key="10">
    <source>
        <dbReference type="ARBA" id="ARBA00023225"/>
    </source>
</evidence>
<protein>
    <recommendedName>
        <fullName evidence="3">Flagellar FliJ protein</fullName>
    </recommendedName>
</protein>
<keyword evidence="4" id="KW-0813">Transport</keyword>
<dbReference type="Gene3D" id="1.10.287.1700">
    <property type="match status" value="1"/>
</dbReference>
<sequence>MRDTKFSQILKVKKQALEKIEIDLTKRRNKLSVLKNEINDLIKQISDHEFPKKGNSIELNSNLAILNTYKNQKQNLSEKINLTNKEIMHFEHLYKKAYLDYEKIKYLEEEEIKKSILKAKKQEQIMLDEIATQRFAYSKENL</sequence>
<dbReference type="Proteomes" id="UP000254920">
    <property type="component" value="Unassembled WGS sequence"/>
</dbReference>
<evidence type="ECO:0000256" key="6">
    <source>
        <dbReference type="ARBA" id="ARBA00022500"/>
    </source>
</evidence>
<accession>A0A381DK24</accession>
<evidence type="ECO:0000256" key="1">
    <source>
        <dbReference type="ARBA" id="ARBA00004413"/>
    </source>
</evidence>
<dbReference type="GO" id="GO:0006935">
    <property type="term" value="P:chemotaxis"/>
    <property type="evidence" value="ECO:0007669"/>
    <property type="project" value="UniProtKB-KW"/>
</dbReference>
<evidence type="ECO:0000256" key="4">
    <source>
        <dbReference type="ARBA" id="ARBA00022448"/>
    </source>
</evidence>
<evidence type="ECO:0000256" key="5">
    <source>
        <dbReference type="ARBA" id="ARBA00022475"/>
    </source>
</evidence>
<dbReference type="GO" id="GO:0009288">
    <property type="term" value="C:bacterial-type flagellum"/>
    <property type="evidence" value="ECO:0007669"/>
    <property type="project" value="InterPro"/>
</dbReference>
<evidence type="ECO:0000256" key="3">
    <source>
        <dbReference type="ARBA" id="ARBA00020392"/>
    </source>
</evidence>
<keyword evidence="9" id="KW-0472">Membrane</keyword>
<dbReference type="GO" id="GO:0015031">
    <property type="term" value="P:protein transport"/>
    <property type="evidence" value="ECO:0007669"/>
    <property type="project" value="UniProtKB-KW"/>
</dbReference>
<dbReference type="GeneID" id="93089920"/>
<gene>
    <name evidence="12" type="ORF">NCTC12475_01266</name>
</gene>
<organism evidence="12 13">
    <name type="scientific">Campylobacter sputorum subsp. sputorum</name>
    <dbReference type="NCBI Taxonomy" id="32024"/>
    <lineage>
        <taxon>Bacteria</taxon>
        <taxon>Pseudomonadati</taxon>
        <taxon>Campylobacterota</taxon>
        <taxon>Epsilonproteobacteria</taxon>
        <taxon>Campylobacterales</taxon>
        <taxon>Campylobacteraceae</taxon>
        <taxon>Campylobacter</taxon>
    </lineage>
</organism>
<evidence type="ECO:0000313" key="13">
    <source>
        <dbReference type="Proteomes" id="UP000254920"/>
    </source>
</evidence>
<dbReference type="GO" id="GO:0071973">
    <property type="term" value="P:bacterial-type flagellum-dependent cell motility"/>
    <property type="evidence" value="ECO:0007669"/>
    <property type="project" value="InterPro"/>
</dbReference>
<evidence type="ECO:0000256" key="7">
    <source>
        <dbReference type="ARBA" id="ARBA00022795"/>
    </source>
</evidence>